<name>A0ABW4XDF6_9ACTN</name>
<sequence length="102" mass="10204">MASQGAEDVVGAQSARGVLASIGGDRYRAAPHVASVLGTVDAGEFLRRRSHRGGGPGPDGARTLETGVVMTAVEVSAIGDFDGLPNAQALTASITGGTDVDR</sequence>
<evidence type="ECO:0000313" key="2">
    <source>
        <dbReference type="Proteomes" id="UP001597402"/>
    </source>
</evidence>
<proteinExistence type="predicted"/>
<dbReference type="RefSeq" id="WP_376878485.1">
    <property type="nucleotide sequence ID" value="NZ_JBHUHP010000016.1"/>
</dbReference>
<protein>
    <submittedName>
        <fullName evidence="1">Uncharacterized protein</fullName>
    </submittedName>
</protein>
<gene>
    <name evidence="1" type="ORF">ACFSHS_16635</name>
</gene>
<comment type="caution">
    <text evidence="1">The sequence shown here is derived from an EMBL/GenBank/DDBJ whole genome shotgun (WGS) entry which is preliminary data.</text>
</comment>
<reference evidence="2" key="1">
    <citation type="journal article" date="2019" name="Int. J. Syst. Evol. Microbiol.">
        <title>The Global Catalogue of Microorganisms (GCM) 10K type strain sequencing project: providing services to taxonomists for standard genome sequencing and annotation.</title>
        <authorList>
            <consortium name="The Broad Institute Genomics Platform"/>
            <consortium name="The Broad Institute Genome Sequencing Center for Infectious Disease"/>
            <person name="Wu L."/>
            <person name="Ma J."/>
        </authorList>
    </citation>
    <scope>NUCLEOTIDE SEQUENCE [LARGE SCALE GENOMIC DNA]</scope>
    <source>
        <strain evidence="2">JCM 3338</strain>
    </source>
</reference>
<dbReference type="EMBL" id="JBHUHP010000016">
    <property type="protein sequence ID" value="MFD2093192.1"/>
    <property type="molecule type" value="Genomic_DNA"/>
</dbReference>
<keyword evidence="2" id="KW-1185">Reference proteome</keyword>
<accession>A0ABW4XDF6</accession>
<organism evidence="1 2">
    <name type="scientific">Blastococcus deserti</name>
    <dbReference type="NCBI Taxonomy" id="2259033"/>
    <lineage>
        <taxon>Bacteria</taxon>
        <taxon>Bacillati</taxon>
        <taxon>Actinomycetota</taxon>
        <taxon>Actinomycetes</taxon>
        <taxon>Geodermatophilales</taxon>
        <taxon>Geodermatophilaceae</taxon>
        <taxon>Blastococcus</taxon>
    </lineage>
</organism>
<dbReference type="Proteomes" id="UP001597402">
    <property type="component" value="Unassembled WGS sequence"/>
</dbReference>
<evidence type="ECO:0000313" key="1">
    <source>
        <dbReference type="EMBL" id="MFD2093192.1"/>
    </source>
</evidence>